<comment type="caution">
    <text evidence="2">The sequence shown here is derived from an EMBL/GenBank/DDBJ whole genome shotgun (WGS) entry which is preliminary data.</text>
</comment>
<dbReference type="Gene3D" id="2.40.180.10">
    <property type="entry name" value="Catalase core domain"/>
    <property type="match status" value="1"/>
</dbReference>
<dbReference type="GO" id="GO:0020037">
    <property type="term" value="F:heme binding"/>
    <property type="evidence" value="ECO:0007669"/>
    <property type="project" value="InterPro"/>
</dbReference>
<gene>
    <name evidence="2" type="ORF">F5984_17930</name>
</gene>
<reference evidence="2 3" key="1">
    <citation type="submission" date="2019-10" db="EMBL/GenBank/DDBJ databases">
        <title>Rudanella paleaurantiibacter sp. nov., isolated from sludge.</title>
        <authorList>
            <person name="Xu S.Q."/>
        </authorList>
    </citation>
    <scope>NUCLEOTIDE SEQUENCE [LARGE SCALE GENOMIC DNA]</scope>
    <source>
        <strain evidence="2 3">HX-22-17</strain>
    </source>
</reference>
<dbReference type="RefSeq" id="WP_152125603.1">
    <property type="nucleotide sequence ID" value="NZ_WELI01000007.1"/>
</dbReference>
<proteinExistence type="predicted"/>
<organism evidence="2 3">
    <name type="scientific">Rudanella paleaurantiibacter</name>
    <dbReference type="NCBI Taxonomy" id="2614655"/>
    <lineage>
        <taxon>Bacteria</taxon>
        <taxon>Pseudomonadati</taxon>
        <taxon>Bacteroidota</taxon>
        <taxon>Cytophagia</taxon>
        <taxon>Cytophagales</taxon>
        <taxon>Cytophagaceae</taxon>
        <taxon>Rudanella</taxon>
    </lineage>
</organism>
<evidence type="ECO:0000256" key="1">
    <source>
        <dbReference type="SAM" id="MobiDB-lite"/>
    </source>
</evidence>
<evidence type="ECO:0008006" key="4">
    <source>
        <dbReference type="Google" id="ProtNLM"/>
    </source>
</evidence>
<accession>A0A7J5TW81</accession>
<dbReference type="EMBL" id="WELI01000007">
    <property type="protein sequence ID" value="KAB7728710.1"/>
    <property type="molecule type" value="Genomic_DNA"/>
</dbReference>
<feature type="region of interest" description="Disordered" evidence="1">
    <location>
        <begin position="319"/>
        <end position="342"/>
    </location>
</feature>
<dbReference type="InterPro" id="IPR020835">
    <property type="entry name" value="Catalase_sf"/>
</dbReference>
<name>A0A7J5TW81_9BACT</name>
<evidence type="ECO:0000313" key="2">
    <source>
        <dbReference type="EMBL" id="KAB7728710.1"/>
    </source>
</evidence>
<dbReference type="SUPFAM" id="SSF56634">
    <property type="entry name" value="Heme-dependent catalase-like"/>
    <property type="match status" value="1"/>
</dbReference>
<keyword evidence="3" id="KW-1185">Reference proteome</keyword>
<evidence type="ECO:0000313" key="3">
    <source>
        <dbReference type="Proteomes" id="UP000488299"/>
    </source>
</evidence>
<dbReference type="Proteomes" id="UP000488299">
    <property type="component" value="Unassembled WGS sequence"/>
</dbReference>
<protein>
    <recommendedName>
        <fullName evidence="4">Catalase</fullName>
    </recommendedName>
</protein>
<sequence length="342" mass="37640">MAIDCSADPIGSLKQMFVNKTMGPRILAGQQPVRRAVFLRPHGVAYGTFTVNPDLPDTLKIGVFSYPSFACWVRFSSDTLPLLPDQGTTLGLSIKLFDVPGRKLLPGEEDATTHDFTLQFIDRFFVPNATEMCAFTQAGVVGHNYDTYLNTHPVTQAILNEMDKSFPDVLATPYWSCLPYAFGEGEYVKYKVTASVTDAPDDVPTNNPNYLHDRLRDRLLGQPITLTFSVQFRRNPATMPLDDATVAWSEQESPPIPVATITLPVQDIDAPGQAAFGENLAFNSWHALPEHAPVGSLNEVRKVVYQASAELRRYLNGVPVGEPTVNRPPQPPSNVIPQPASN</sequence>
<dbReference type="AlphaFoldDB" id="A0A7J5TW81"/>